<accession>A0A365HCM5</accession>
<feature type="chain" id="PRO_5039756220" description="Carboxylic ester hydrolase" evidence="3">
    <location>
        <begin position="29"/>
        <end position="525"/>
    </location>
</feature>
<dbReference type="Gene3D" id="3.40.50.1820">
    <property type="entry name" value="alpha/beta hydrolase"/>
    <property type="match status" value="1"/>
</dbReference>
<feature type="signal peptide" evidence="3">
    <location>
        <begin position="1"/>
        <end position="28"/>
    </location>
</feature>
<keyword evidence="6" id="KW-1185">Reference proteome</keyword>
<organism evidence="5 6">
    <name type="scientific">Actinomadura craniellae</name>
    <dbReference type="NCBI Taxonomy" id="2231787"/>
    <lineage>
        <taxon>Bacteria</taxon>
        <taxon>Bacillati</taxon>
        <taxon>Actinomycetota</taxon>
        <taxon>Actinomycetes</taxon>
        <taxon>Streptosporangiales</taxon>
        <taxon>Thermomonosporaceae</taxon>
        <taxon>Actinomadura</taxon>
    </lineage>
</organism>
<sequence length="525" mass="55566">MQFVRAVLAALAAVTLVGVATLSTPVLAWARAPGDTVTVQDGTLRGKVNGDGRRFLGVPYAASTAGNRRFRPPQPVTPWQGVRDATREGDFCPQLGLGGEDCLVLNVHTPPVAESRNLPVMVWLPGGAYVAGWGSGYDPAPLVAQGKVIVVTVNYRLGPLGFMALPELAEESGTTGNYGLLDQQAALRWVRDNIEKFGGNPGNVTLTGESAGGHSVCMQLLSPGAAGLFHKAISQSGACTSTLGPAPAQTAYKTGAEFAKQVGCTDPATVVACLRGKQPGDFPVDVLGLFGPSPLSWMPMIDGKVIREPTLTALAAGRYNKVPLISGSTRNEGKLFTALNYHLTKLRNATADDLRTEIRFRAGDNAPQVLAAYPPASADNANEAVSAVTTDVLFACPALAANQNAAANPGQRVYAYEFADPAPPLADFDPLMPLGSYHASDVWYLFKNLNGIPLILGLNNDQQRLSNQMVSYWTTFARTGNPNGSGTPNWPAFTPASPQVQRLTSQGTAPFTTFAADHKCHLWNR</sequence>
<dbReference type="PANTHER" id="PTHR11559">
    <property type="entry name" value="CARBOXYLESTERASE"/>
    <property type="match status" value="1"/>
</dbReference>
<dbReference type="PROSITE" id="PS00122">
    <property type="entry name" value="CARBOXYLESTERASE_B_1"/>
    <property type="match status" value="1"/>
</dbReference>
<dbReference type="InterPro" id="IPR029058">
    <property type="entry name" value="AB_hydrolase_fold"/>
</dbReference>
<proteinExistence type="inferred from homology"/>
<dbReference type="GO" id="GO:0016787">
    <property type="term" value="F:hydrolase activity"/>
    <property type="evidence" value="ECO:0007669"/>
    <property type="project" value="UniProtKB-KW"/>
</dbReference>
<evidence type="ECO:0000256" key="2">
    <source>
        <dbReference type="ARBA" id="ARBA00022801"/>
    </source>
</evidence>
<evidence type="ECO:0000256" key="3">
    <source>
        <dbReference type="RuleBase" id="RU361235"/>
    </source>
</evidence>
<dbReference type="EC" id="3.1.1.-" evidence="3"/>
<dbReference type="Pfam" id="PF00135">
    <property type="entry name" value="COesterase"/>
    <property type="match status" value="1"/>
</dbReference>
<evidence type="ECO:0000259" key="4">
    <source>
        <dbReference type="Pfam" id="PF00135"/>
    </source>
</evidence>
<reference evidence="5 6" key="1">
    <citation type="submission" date="2018-06" db="EMBL/GenBank/DDBJ databases">
        <title>Actinomadura craniellae sp. nov. isolated from marine sponge Craniella sp.</title>
        <authorList>
            <person name="Li L."/>
            <person name="Xu Q.H."/>
            <person name="Lin H.W."/>
            <person name="Lu Y.H."/>
        </authorList>
    </citation>
    <scope>NUCLEOTIDE SEQUENCE [LARGE SCALE GENOMIC DNA]</scope>
    <source>
        <strain evidence="5 6">LHW63021</strain>
    </source>
</reference>
<dbReference type="SUPFAM" id="SSF53474">
    <property type="entry name" value="alpha/beta-Hydrolases"/>
    <property type="match status" value="1"/>
</dbReference>
<dbReference type="InterPro" id="IPR019826">
    <property type="entry name" value="Carboxylesterase_B_AS"/>
</dbReference>
<protein>
    <recommendedName>
        <fullName evidence="3">Carboxylic ester hydrolase</fullName>
        <ecNumber evidence="3">3.1.1.-</ecNumber>
    </recommendedName>
</protein>
<comment type="caution">
    <text evidence="5">The sequence shown here is derived from an EMBL/GenBank/DDBJ whole genome shotgun (WGS) entry which is preliminary data.</text>
</comment>
<evidence type="ECO:0000313" key="6">
    <source>
        <dbReference type="Proteomes" id="UP000251891"/>
    </source>
</evidence>
<name>A0A365HCM5_9ACTN</name>
<comment type="similarity">
    <text evidence="1 3">Belongs to the type-B carboxylesterase/lipase family.</text>
</comment>
<evidence type="ECO:0000313" key="5">
    <source>
        <dbReference type="EMBL" id="RAY16762.1"/>
    </source>
</evidence>
<feature type="domain" description="Carboxylesterase type B" evidence="4">
    <location>
        <begin position="36"/>
        <end position="523"/>
    </location>
</feature>
<dbReference type="EMBL" id="QLYX01000001">
    <property type="protein sequence ID" value="RAY16762.1"/>
    <property type="molecule type" value="Genomic_DNA"/>
</dbReference>
<keyword evidence="2 3" id="KW-0378">Hydrolase</keyword>
<dbReference type="InterPro" id="IPR050309">
    <property type="entry name" value="Type-B_Carboxylest/Lipase"/>
</dbReference>
<dbReference type="OrthoDB" id="4308422at2"/>
<dbReference type="Proteomes" id="UP000251891">
    <property type="component" value="Unassembled WGS sequence"/>
</dbReference>
<dbReference type="AlphaFoldDB" id="A0A365HCM5"/>
<dbReference type="InterPro" id="IPR002018">
    <property type="entry name" value="CarbesteraseB"/>
</dbReference>
<keyword evidence="3" id="KW-0732">Signal</keyword>
<evidence type="ECO:0000256" key="1">
    <source>
        <dbReference type="ARBA" id="ARBA00005964"/>
    </source>
</evidence>
<dbReference type="RefSeq" id="WP_111862814.1">
    <property type="nucleotide sequence ID" value="NZ_QLYX01000001.1"/>
</dbReference>
<gene>
    <name evidence="5" type="ORF">DPM19_00905</name>
</gene>